<evidence type="ECO:0000256" key="1">
    <source>
        <dbReference type="ARBA" id="ARBA00004123"/>
    </source>
</evidence>
<dbReference type="FunFam" id="1.10.8.60:FF:000038">
    <property type="entry name" value="spermatogenesis-associated protein 5-like protein 1"/>
    <property type="match status" value="1"/>
</dbReference>
<dbReference type="InterPro" id="IPR003593">
    <property type="entry name" value="AAA+_ATPase"/>
</dbReference>
<dbReference type="Gene3D" id="1.10.8.60">
    <property type="match status" value="2"/>
</dbReference>
<keyword evidence="22" id="KW-1185">Reference proteome</keyword>
<comment type="function">
    <text evidence="13">ATP-dependent chaperone part of the 55LCC heterohexameric ATPase complex which is chromatin-associated and promotes replisome proteostasis to maintain replication fork progression and genome stability. Required for replication fork progression, sister chromatid cohesion, and chromosome stability. The ATPase activity is specifically enhanced by replication fork DNA and is coupled to cysteine protease-dependent cleavage of replisome substrates in response to replication fork damage. Uses ATPase activity to process replisome substrates in S-phase, facilitating their proteolytic turnover from chromatin to ensure DNA replication and mitotic fidelity. Plays an essential role in the cytoplasmic maturation steps of pre-60S ribosomal particles by promoting the release of shuttling protein RSL24D1/RLP24 from the pre-ribosomal particles.</text>
</comment>
<accession>A0AAV3B138</accession>
<evidence type="ECO:0000256" key="5">
    <source>
        <dbReference type="ARBA" id="ARBA00022517"/>
    </source>
</evidence>
<evidence type="ECO:0000256" key="14">
    <source>
        <dbReference type="ARBA" id="ARBA00061477"/>
    </source>
</evidence>
<keyword evidence="4" id="KW-0963">Cytoplasm</keyword>
<protein>
    <recommendedName>
        <fullName evidence="16">ATPase family gene 2 protein homolog B</fullName>
        <ecNumber evidence="3">3.6.4.10</ecNumber>
    </recommendedName>
    <alternativeName>
        <fullName evidence="18">AFG2 AAA ATPase homolog B</fullName>
    </alternativeName>
    <alternativeName>
        <fullName evidence="17">Ribosome biogenesis protein SPATA5L1</fullName>
    </alternativeName>
    <alternativeName>
        <fullName evidence="19">Spermatogenesis-associated protein 5-like protein 1</fullName>
    </alternativeName>
</protein>
<dbReference type="AlphaFoldDB" id="A0AAV3B138"/>
<dbReference type="EC" id="3.6.4.10" evidence="3"/>
<dbReference type="InterPro" id="IPR041569">
    <property type="entry name" value="AAA_lid_3"/>
</dbReference>
<evidence type="ECO:0000256" key="12">
    <source>
        <dbReference type="ARBA" id="ARBA00023242"/>
    </source>
</evidence>
<dbReference type="GO" id="GO:0016887">
    <property type="term" value="F:ATP hydrolysis activity"/>
    <property type="evidence" value="ECO:0007669"/>
    <property type="project" value="InterPro"/>
</dbReference>
<feature type="domain" description="AAA+ ATPase" evidence="20">
    <location>
        <begin position="245"/>
        <end position="384"/>
    </location>
</feature>
<dbReference type="InterPro" id="IPR050168">
    <property type="entry name" value="AAA_ATPase_domain"/>
</dbReference>
<comment type="similarity">
    <text evidence="14">Belongs to the AAA ATPase family. AFG2 subfamily.</text>
</comment>
<keyword evidence="5" id="KW-0690">Ribosome biogenesis</keyword>
<keyword evidence="11" id="KW-0206">Cytoskeleton</keyword>
<dbReference type="PANTHER" id="PTHR23077">
    <property type="entry name" value="AAA-FAMILY ATPASE"/>
    <property type="match status" value="1"/>
</dbReference>
<dbReference type="Proteomes" id="UP001181693">
    <property type="component" value="Unassembled WGS sequence"/>
</dbReference>
<comment type="subunit">
    <text evidence="15">Part of the 55LCC heterohexameric ATPase complex composed at least of AIRIM, AFG2A, AFG2B and CINP. Associates with pre-60S ribosomal particles.</text>
</comment>
<evidence type="ECO:0000256" key="17">
    <source>
        <dbReference type="ARBA" id="ARBA00075287"/>
    </source>
</evidence>
<evidence type="ECO:0000313" key="22">
    <source>
        <dbReference type="Proteomes" id="UP001181693"/>
    </source>
</evidence>
<name>A0AAV3B138_PYXAD</name>
<evidence type="ECO:0000256" key="9">
    <source>
        <dbReference type="ARBA" id="ARBA00022840"/>
    </source>
</evidence>
<evidence type="ECO:0000313" key="21">
    <source>
        <dbReference type="EMBL" id="DBA31788.1"/>
    </source>
</evidence>
<evidence type="ECO:0000256" key="16">
    <source>
        <dbReference type="ARBA" id="ARBA00073855"/>
    </source>
</evidence>
<keyword evidence="9" id="KW-0067">ATP-binding</keyword>
<dbReference type="InterPro" id="IPR003959">
    <property type="entry name" value="ATPase_AAA_core"/>
</dbReference>
<dbReference type="GO" id="GO:0031593">
    <property type="term" value="F:polyubiquitin modification-dependent protein binding"/>
    <property type="evidence" value="ECO:0007669"/>
    <property type="project" value="TreeGrafter"/>
</dbReference>
<evidence type="ECO:0000256" key="6">
    <source>
        <dbReference type="ARBA" id="ARBA00022737"/>
    </source>
</evidence>
<proteinExistence type="inferred from homology"/>
<evidence type="ECO:0000256" key="18">
    <source>
        <dbReference type="ARBA" id="ARBA00082436"/>
    </source>
</evidence>
<dbReference type="FunFam" id="1.10.8.60:FF:000075">
    <property type="entry name" value="Spermatogenesis-associated protein 5-like protein 1"/>
    <property type="match status" value="1"/>
</dbReference>
<evidence type="ECO:0000256" key="13">
    <source>
        <dbReference type="ARBA" id="ARBA00053521"/>
    </source>
</evidence>
<evidence type="ECO:0000256" key="15">
    <source>
        <dbReference type="ARBA" id="ARBA00065200"/>
    </source>
</evidence>
<dbReference type="GO" id="GO:0005819">
    <property type="term" value="C:spindle"/>
    <property type="evidence" value="ECO:0007669"/>
    <property type="project" value="UniProtKB-SubCell"/>
</dbReference>
<evidence type="ECO:0000256" key="7">
    <source>
        <dbReference type="ARBA" id="ARBA00022741"/>
    </source>
</evidence>
<dbReference type="GO" id="GO:0034098">
    <property type="term" value="C:VCP-NPL4-UFD1 AAA ATPase complex"/>
    <property type="evidence" value="ECO:0007669"/>
    <property type="project" value="TreeGrafter"/>
</dbReference>
<dbReference type="Pfam" id="PF00004">
    <property type="entry name" value="AAA"/>
    <property type="match status" value="2"/>
</dbReference>
<dbReference type="SMART" id="SM00382">
    <property type="entry name" value="AAA"/>
    <property type="match status" value="2"/>
</dbReference>
<keyword evidence="7" id="KW-0547">Nucleotide-binding</keyword>
<keyword evidence="6" id="KW-0677">Repeat</keyword>
<gene>
    <name evidence="21" type="ORF">GDO54_007563</name>
</gene>
<dbReference type="GO" id="GO:0051228">
    <property type="term" value="P:mitotic spindle disassembly"/>
    <property type="evidence" value="ECO:0007669"/>
    <property type="project" value="TreeGrafter"/>
</dbReference>
<keyword evidence="10" id="KW-0007">Acetylation</keyword>
<evidence type="ECO:0000259" key="20">
    <source>
        <dbReference type="SMART" id="SM00382"/>
    </source>
</evidence>
<dbReference type="InterPro" id="IPR003960">
    <property type="entry name" value="ATPase_AAA_CS"/>
</dbReference>
<comment type="caution">
    <text evidence="21">The sequence shown here is derived from an EMBL/GenBank/DDBJ whole genome shotgun (WGS) entry which is preliminary data.</text>
</comment>
<keyword evidence="12" id="KW-0539">Nucleus</keyword>
<dbReference type="FunFam" id="3.40.50.300:FF:000061">
    <property type="entry name" value="ATPase family, AAA domain-containing 2"/>
    <property type="match status" value="1"/>
</dbReference>
<dbReference type="GO" id="GO:0097352">
    <property type="term" value="P:autophagosome maturation"/>
    <property type="evidence" value="ECO:0007669"/>
    <property type="project" value="TreeGrafter"/>
</dbReference>
<evidence type="ECO:0000256" key="3">
    <source>
        <dbReference type="ARBA" id="ARBA00012554"/>
    </source>
</evidence>
<dbReference type="SUPFAM" id="SSF52540">
    <property type="entry name" value="P-loop containing nucleoside triphosphate hydrolases"/>
    <property type="match status" value="2"/>
</dbReference>
<comment type="subcellular location">
    <subcellularLocation>
        <location evidence="2">Cytoplasm</location>
        <location evidence="2">Cytoskeleton</location>
        <location evidence="2">Spindle</location>
    </subcellularLocation>
    <subcellularLocation>
        <location evidence="1">Nucleus</location>
    </subcellularLocation>
</comment>
<dbReference type="CDD" id="cd19503">
    <property type="entry name" value="RecA-like_CDC48_NLV2_r1-like"/>
    <property type="match status" value="1"/>
</dbReference>
<evidence type="ECO:0000256" key="10">
    <source>
        <dbReference type="ARBA" id="ARBA00022990"/>
    </source>
</evidence>
<reference evidence="21" key="1">
    <citation type="thesis" date="2020" institute="ProQuest LLC" country="789 East Eisenhower Parkway, Ann Arbor, MI, USA">
        <title>Comparative Genomics and Chromosome Evolution.</title>
        <authorList>
            <person name="Mudd A.B."/>
        </authorList>
    </citation>
    <scope>NUCLEOTIDE SEQUENCE</scope>
    <source>
        <strain evidence="21">1538</strain>
        <tissue evidence="21">Blood</tissue>
    </source>
</reference>
<dbReference type="EMBL" id="DYDO01000002">
    <property type="protein sequence ID" value="DBA31788.1"/>
    <property type="molecule type" value="Genomic_DNA"/>
</dbReference>
<evidence type="ECO:0000256" key="11">
    <source>
        <dbReference type="ARBA" id="ARBA00023212"/>
    </source>
</evidence>
<dbReference type="PANTHER" id="PTHR23077:SF194">
    <property type="entry name" value="ATPASE FAMILY GENE 2 PROTEIN HOMOLOG B"/>
    <property type="match status" value="1"/>
</dbReference>
<dbReference type="FunFam" id="3.40.50.300:FF:001081">
    <property type="entry name" value="Spermatogenesis-associated protein 5-like protein 1"/>
    <property type="match status" value="1"/>
</dbReference>
<dbReference type="GO" id="GO:0030970">
    <property type="term" value="P:retrograde protein transport, ER to cytosol"/>
    <property type="evidence" value="ECO:0007669"/>
    <property type="project" value="TreeGrafter"/>
</dbReference>
<keyword evidence="8" id="KW-0378">Hydrolase</keyword>
<dbReference type="Gene3D" id="3.40.50.300">
    <property type="entry name" value="P-loop containing nucleotide triphosphate hydrolases"/>
    <property type="match status" value="2"/>
</dbReference>
<dbReference type="Pfam" id="PF17862">
    <property type="entry name" value="AAA_lid_3"/>
    <property type="match status" value="2"/>
</dbReference>
<organism evidence="21 22">
    <name type="scientific">Pyxicephalus adspersus</name>
    <name type="common">African bullfrog</name>
    <dbReference type="NCBI Taxonomy" id="30357"/>
    <lineage>
        <taxon>Eukaryota</taxon>
        <taxon>Metazoa</taxon>
        <taxon>Chordata</taxon>
        <taxon>Craniata</taxon>
        <taxon>Vertebrata</taxon>
        <taxon>Euteleostomi</taxon>
        <taxon>Amphibia</taxon>
        <taxon>Batrachia</taxon>
        <taxon>Anura</taxon>
        <taxon>Neobatrachia</taxon>
        <taxon>Ranoidea</taxon>
        <taxon>Pyxicephalidae</taxon>
        <taxon>Pyxicephalinae</taxon>
        <taxon>Pyxicephalus</taxon>
    </lineage>
</organism>
<evidence type="ECO:0000256" key="4">
    <source>
        <dbReference type="ARBA" id="ARBA00022490"/>
    </source>
</evidence>
<dbReference type="GO" id="GO:0005829">
    <property type="term" value="C:cytosol"/>
    <property type="evidence" value="ECO:0007669"/>
    <property type="project" value="TreeGrafter"/>
</dbReference>
<dbReference type="PROSITE" id="PS00674">
    <property type="entry name" value="AAA"/>
    <property type="match status" value="2"/>
</dbReference>
<evidence type="ECO:0000256" key="2">
    <source>
        <dbReference type="ARBA" id="ARBA00004186"/>
    </source>
</evidence>
<dbReference type="InterPro" id="IPR027417">
    <property type="entry name" value="P-loop_NTPase"/>
</dbReference>
<dbReference type="GO" id="GO:0042254">
    <property type="term" value="P:ribosome biogenesis"/>
    <property type="evidence" value="ECO:0007669"/>
    <property type="project" value="UniProtKB-KW"/>
</dbReference>
<evidence type="ECO:0000256" key="8">
    <source>
        <dbReference type="ARBA" id="ARBA00022801"/>
    </source>
</evidence>
<dbReference type="GO" id="GO:0005634">
    <property type="term" value="C:nucleus"/>
    <property type="evidence" value="ECO:0007669"/>
    <property type="project" value="UniProtKB-SubCell"/>
</dbReference>
<dbReference type="GO" id="GO:0005524">
    <property type="term" value="F:ATP binding"/>
    <property type="evidence" value="ECO:0007669"/>
    <property type="project" value="UniProtKB-KW"/>
</dbReference>
<sequence length="770" mass="84043">MQRGHVSLTQEVVAGGTHVCMMDLGLKLLPLDHEDHGTQRCRLGPKAMSHLGAKIGFPILISLPSGSCLCTTWPRKDLSDGFLQIDTMCSTLPNSTLDCTSSGVCLSSLKVLNPIKLKKVTVKVVLRNLEVKLAISPAMLHDVVRDVLRNVYVLPGYVVKMTNDCPVGIVDIIDMDPVTDGAGLITAKTSVNIKETITLEWYKHTVDNAPQYKIAGMDEVFVSLCEIIKFPFQYQNTLTKLGLTCPKGLLLVGPPGVGKTLLVKAVASQVGAYLISLNGPAIHGSRPGESEENLRKHFERARDISRGGPCILFIDEIESLCPKRGSSSNAPENRIVAQLLTLMDGIHSDNKMVIVAASNRPDAIDSALRRPGRFDREVIIGTPTLGQRRAILEVLISSMPVSSDVDVGVLADMTVGYVGADLTALCREAAMQAVFQVHQDNSDNQVTRTHFYEAIKKIRPSTARSAIGQVEFKPIHWEQIGGLEDVKRLLKQCIEWPMKYPEAFLRMGLTLPKGVLLYGPPGCAKTTLVKALATSCHCAFFSVSGADLFSPYVGDSEKTLAQLFRQARASTPAIVFLDEIDAIVGCRSEGKTGSGVQERILSVLLNELDGVGLKTTERRGKQKLLEGSDNNCHNEPVEFQEVINKSVMIVAATNRPDVLDDALLRPGRLDKLLYIPPPDEKARLCILKICTNNMPLHHDVCLESLAADTTFYSGADLHNLCKEAALVALQESELQATCVKQEHFQKALASVPPSLKARDLLSYKKLQGYT</sequence>
<feature type="domain" description="AAA+ ATPase" evidence="20">
    <location>
        <begin position="511"/>
        <end position="679"/>
    </location>
</feature>
<evidence type="ECO:0000256" key="19">
    <source>
        <dbReference type="ARBA" id="ARBA00084032"/>
    </source>
</evidence>
<dbReference type="CDD" id="cd19511">
    <property type="entry name" value="RecA-like_CDC48_r2-like"/>
    <property type="match status" value="1"/>
</dbReference>